<comment type="caution">
    <text evidence="3">The sequence shown here is derived from an EMBL/GenBank/DDBJ whole genome shotgun (WGS) entry which is preliminary data.</text>
</comment>
<evidence type="ECO:0000313" key="4">
    <source>
        <dbReference type="Proteomes" id="UP000813461"/>
    </source>
</evidence>
<keyword evidence="2" id="KW-0472">Membrane</keyword>
<feature type="transmembrane region" description="Helical" evidence="2">
    <location>
        <begin position="29"/>
        <end position="52"/>
    </location>
</feature>
<organism evidence="3 4">
    <name type="scientific">Paraphoma chrysanthemicola</name>
    <dbReference type="NCBI Taxonomy" id="798071"/>
    <lineage>
        <taxon>Eukaryota</taxon>
        <taxon>Fungi</taxon>
        <taxon>Dikarya</taxon>
        <taxon>Ascomycota</taxon>
        <taxon>Pezizomycotina</taxon>
        <taxon>Dothideomycetes</taxon>
        <taxon>Pleosporomycetidae</taxon>
        <taxon>Pleosporales</taxon>
        <taxon>Pleosporineae</taxon>
        <taxon>Phaeosphaeriaceae</taxon>
        <taxon>Paraphoma</taxon>
    </lineage>
</organism>
<dbReference type="Proteomes" id="UP000813461">
    <property type="component" value="Unassembled WGS sequence"/>
</dbReference>
<proteinExistence type="predicted"/>
<accession>A0A8K0VUU2</accession>
<sequence length="345" mass="36923">MTVVSTPTPSNSVTATPSRKSSSDVSSGAAAGIAIGCLLAGALIAFAALWFCRGRKKRSKGIEYEASSTALVPREKGFSAQATSVGSGSPGASPISRALPLPLEDKAITGEVSKISNSIKNHIQSYYHTGRVSSGVLDLDDIHAIGDDMPISAGTLSTLLGNTGTREIALRFCIAWVICTRIQTSATPSMSFLPAELAALSRNIGTTRPSSSGKLLSVLQWRVMTAQLMQSSYVRDPFTASDSRNGNIQAALAALENLLQPYADSRMDNQERRHNLEEILKRSALFAFTLFSQPSEFKFDWKNAQNVKSGELCIFPALVQVSDEAGQPVTPPRPFSEAVVRRLEA</sequence>
<reference evidence="3" key="1">
    <citation type="journal article" date="2021" name="Nat. Commun.">
        <title>Genetic determinants of endophytism in the Arabidopsis root mycobiome.</title>
        <authorList>
            <person name="Mesny F."/>
            <person name="Miyauchi S."/>
            <person name="Thiergart T."/>
            <person name="Pickel B."/>
            <person name="Atanasova L."/>
            <person name="Karlsson M."/>
            <person name="Huettel B."/>
            <person name="Barry K.W."/>
            <person name="Haridas S."/>
            <person name="Chen C."/>
            <person name="Bauer D."/>
            <person name="Andreopoulos W."/>
            <person name="Pangilinan J."/>
            <person name="LaButti K."/>
            <person name="Riley R."/>
            <person name="Lipzen A."/>
            <person name="Clum A."/>
            <person name="Drula E."/>
            <person name="Henrissat B."/>
            <person name="Kohler A."/>
            <person name="Grigoriev I.V."/>
            <person name="Martin F.M."/>
            <person name="Hacquard S."/>
        </authorList>
    </citation>
    <scope>NUCLEOTIDE SEQUENCE</scope>
    <source>
        <strain evidence="3">MPI-SDFR-AT-0120</strain>
    </source>
</reference>
<keyword evidence="2" id="KW-0812">Transmembrane</keyword>
<keyword evidence="4" id="KW-1185">Reference proteome</keyword>
<name>A0A8K0VUU2_9PLEO</name>
<gene>
    <name evidence="3" type="ORF">FB567DRAFT_449551</name>
</gene>
<protein>
    <submittedName>
        <fullName evidence="3">Uncharacterized protein</fullName>
    </submittedName>
</protein>
<dbReference type="OrthoDB" id="5421765at2759"/>
<feature type="region of interest" description="Disordered" evidence="1">
    <location>
        <begin position="1"/>
        <end position="24"/>
    </location>
</feature>
<dbReference type="EMBL" id="JAGMVJ010000016">
    <property type="protein sequence ID" value="KAH7079499.1"/>
    <property type="molecule type" value="Genomic_DNA"/>
</dbReference>
<dbReference type="AlphaFoldDB" id="A0A8K0VUU2"/>
<evidence type="ECO:0000256" key="2">
    <source>
        <dbReference type="SAM" id="Phobius"/>
    </source>
</evidence>
<keyword evidence="2" id="KW-1133">Transmembrane helix</keyword>
<evidence type="ECO:0000313" key="3">
    <source>
        <dbReference type="EMBL" id="KAH7079499.1"/>
    </source>
</evidence>
<evidence type="ECO:0000256" key="1">
    <source>
        <dbReference type="SAM" id="MobiDB-lite"/>
    </source>
</evidence>